<evidence type="ECO:0000313" key="2">
    <source>
        <dbReference type="Proteomes" id="UP000664534"/>
    </source>
</evidence>
<dbReference type="OrthoDB" id="5401426at2759"/>
<dbReference type="AlphaFoldDB" id="A0A8H3G5B6"/>
<accession>A0A8H3G5B6</accession>
<protein>
    <submittedName>
        <fullName evidence="1">Uncharacterized protein</fullName>
    </submittedName>
</protein>
<comment type="caution">
    <text evidence="1">The sequence shown here is derived from an EMBL/GenBank/DDBJ whole genome shotgun (WGS) entry which is preliminary data.</text>
</comment>
<organism evidence="1 2">
    <name type="scientific">Imshaugia aleurites</name>
    <dbReference type="NCBI Taxonomy" id="172621"/>
    <lineage>
        <taxon>Eukaryota</taxon>
        <taxon>Fungi</taxon>
        <taxon>Dikarya</taxon>
        <taxon>Ascomycota</taxon>
        <taxon>Pezizomycotina</taxon>
        <taxon>Lecanoromycetes</taxon>
        <taxon>OSLEUM clade</taxon>
        <taxon>Lecanoromycetidae</taxon>
        <taxon>Lecanorales</taxon>
        <taxon>Lecanorineae</taxon>
        <taxon>Parmeliaceae</taxon>
        <taxon>Imshaugia</taxon>
    </lineage>
</organism>
<gene>
    <name evidence="1" type="ORF">IMSHALPRED_009350</name>
</gene>
<evidence type="ECO:0000313" key="1">
    <source>
        <dbReference type="EMBL" id="CAF9933418.1"/>
    </source>
</evidence>
<dbReference type="Proteomes" id="UP000664534">
    <property type="component" value="Unassembled WGS sequence"/>
</dbReference>
<proteinExistence type="predicted"/>
<reference evidence="1" key="1">
    <citation type="submission" date="2021-03" db="EMBL/GenBank/DDBJ databases">
        <authorList>
            <person name="Tagirdzhanova G."/>
        </authorList>
    </citation>
    <scope>NUCLEOTIDE SEQUENCE</scope>
</reference>
<sequence>MVIDLNPNISIIPSNRIISHCFTPDSHPDMGETNLRDCRDTLVAIAHTPDFTTPIRFSKNPRSGASLPRSWRSGECLIFVSCENNRDSYTFRFADVLQIAKNLVDACVGTTETERWGMLRWGGVAVLGDSRTFYVSVGKPRPRSASGGNVIPANIVNGTILDPAIEVS</sequence>
<dbReference type="EMBL" id="CAJPDT010000070">
    <property type="protein sequence ID" value="CAF9933418.1"/>
    <property type="molecule type" value="Genomic_DNA"/>
</dbReference>
<keyword evidence="2" id="KW-1185">Reference proteome</keyword>
<name>A0A8H3G5B6_9LECA</name>